<dbReference type="Gene3D" id="1.20.1050.10">
    <property type="match status" value="1"/>
</dbReference>
<dbReference type="InterPro" id="IPR004045">
    <property type="entry name" value="Glutathione_S-Trfase_N"/>
</dbReference>
<gene>
    <name evidence="2" type="ORF">TrLO_g6003</name>
</gene>
<organism evidence="2 3">
    <name type="scientific">Triparma laevis f. longispina</name>
    <dbReference type="NCBI Taxonomy" id="1714387"/>
    <lineage>
        <taxon>Eukaryota</taxon>
        <taxon>Sar</taxon>
        <taxon>Stramenopiles</taxon>
        <taxon>Ochrophyta</taxon>
        <taxon>Bolidophyceae</taxon>
        <taxon>Parmales</taxon>
        <taxon>Triparmaceae</taxon>
        <taxon>Triparma</taxon>
    </lineage>
</organism>
<dbReference type="Gene3D" id="3.40.30.10">
    <property type="entry name" value="Glutaredoxin"/>
    <property type="match status" value="1"/>
</dbReference>
<evidence type="ECO:0000313" key="2">
    <source>
        <dbReference type="EMBL" id="GMH72699.1"/>
    </source>
</evidence>
<dbReference type="GO" id="GO:0005737">
    <property type="term" value="C:cytoplasm"/>
    <property type="evidence" value="ECO:0007669"/>
    <property type="project" value="TreeGrafter"/>
</dbReference>
<dbReference type="OrthoDB" id="422574at2759"/>
<dbReference type="PROSITE" id="PS50404">
    <property type="entry name" value="GST_NTER"/>
    <property type="match status" value="1"/>
</dbReference>
<accession>A0A9W7AQS9</accession>
<dbReference type="Proteomes" id="UP001165122">
    <property type="component" value="Unassembled WGS sequence"/>
</dbReference>
<sequence length="187" mass="21222">MCLTLYTHPMCPFAQKAAIALHHSFPSSMYQVVDLYNSSGPFPKSSLRAIESSFNLTPKGYIPVLVHDNKCLQESDDILDYISTLDSSLSPTNLESHSIVKSAIKGLPTNTNKPITLLQTLNEIVESSEYLGGYKFSISDCTALPFLQRIKETHGLEGYDYLELYYSKISGSDFFKKSVSDEWWWWW</sequence>
<name>A0A9W7AQS9_9STRA</name>
<dbReference type="SUPFAM" id="SSF47616">
    <property type="entry name" value="GST C-terminal domain-like"/>
    <property type="match status" value="1"/>
</dbReference>
<dbReference type="CDD" id="cd00570">
    <property type="entry name" value="GST_N_family"/>
    <property type="match status" value="1"/>
</dbReference>
<comment type="caution">
    <text evidence="2">The sequence shown here is derived from an EMBL/GenBank/DDBJ whole genome shotgun (WGS) entry which is preliminary data.</text>
</comment>
<dbReference type="InterPro" id="IPR036249">
    <property type="entry name" value="Thioredoxin-like_sf"/>
</dbReference>
<dbReference type="AlphaFoldDB" id="A0A9W7AQS9"/>
<dbReference type="PROSITE" id="PS51354">
    <property type="entry name" value="GLUTAREDOXIN_2"/>
    <property type="match status" value="1"/>
</dbReference>
<dbReference type="EMBL" id="BRXW01000659">
    <property type="protein sequence ID" value="GMH72699.1"/>
    <property type="molecule type" value="Genomic_DNA"/>
</dbReference>
<dbReference type="InterPro" id="IPR036282">
    <property type="entry name" value="Glutathione-S-Trfase_C_sf"/>
</dbReference>
<protein>
    <recommendedName>
        <fullName evidence="1">GST N-terminal domain-containing protein</fullName>
    </recommendedName>
</protein>
<reference evidence="3" key="1">
    <citation type="journal article" date="2023" name="Commun. Biol.">
        <title>Genome analysis of Parmales, the sister group of diatoms, reveals the evolutionary specialization of diatoms from phago-mixotrophs to photoautotrophs.</title>
        <authorList>
            <person name="Ban H."/>
            <person name="Sato S."/>
            <person name="Yoshikawa S."/>
            <person name="Yamada K."/>
            <person name="Nakamura Y."/>
            <person name="Ichinomiya M."/>
            <person name="Sato N."/>
            <person name="Blanc-Mathieu R."/>
            <person name="Endo H."/>
            <person name="Kuwata A."/>
            <person name="Ogata H."/>
        </authorList>
    </citation>
    <scope>NUCLEOTIDE SEQUENCE [LARGE SCALE GENOMIC DNA]</scope>
    <source>
        <strain evidence="3">NIES 3700</strain>
    </source>
</reference>
<proteinExistence type="predicted"/>
<dbReference type="PANTHER" id="PTHR43968:SF6">
    <property type="entry name" value="GLUTATHIONE S-TRANSFERASE OMEGA"/>
    <property type="match status" value="1"/>
</dbReference>
<dbReference type="Pfam" id="PF13417">
    <property type="entry name" value="GST_N_3"/>
    <property type="match status" value="1"/>
</dbReference>
<evidence type="ECO:0000313" key="3">
    <source>
        <dbReference type="Proteomes" id="UP001165122"/>
    </source>
</evidence>
<feature type="domain" description="GST N-terminal" evidence="1">
    <location>
        <begin position="1"/>
        <end position="90"/>
    </location>
</feature>
<keyword evidence="3" id="KW-1185">Reference proteome</keyword>
<dbReference type="InterPro" id="IPR050983">
    <property type="entry name" value="GST_Omega/HSP26"/>
</dbReference>
<evidence type="ECO:0000259" key="1">
    <source>
        <dbReference type="PROSITE" id="PS50404"/>
    </source>
</evidence>
<dbReference type="PANTHER" id="PTHR43968">
    <property type="match status" value="1"/>
</dbReference>
<dbReference type="SUPFAM" id="SSF52833">
    <property type="entry name" value="Thioredoxin-like"/>
    <property type="match status" value="1"/>
</dbReference>